<dbReference type="EMBL" id="DQAY01000092">
    <property type="protein sequence ID" value="HCO24374.1"/>
    <property type="molecule type" value="Genomic_DNA"/>
</dbReference>
<keyword evidence="1" id="KW-0251">Elongation factor</keyword>
<gene>
    <name evidence="1" type="ORF">DIT97_15540</name>
</gene>
<keyword evidence="1" id="KW-0648">Protein biosynthesis</keyword>
<protein>
    <submittedName>
        <fullName evidence="1">Elongation factor Tu</fullName>
    </submittedName>
</protein>
<feature type="non-terminal residue" evidence="1">
    <location>
        <position position="1"/>
    </location>
</feature>
<comment type="caution">
    <text evidence="1">The sequence shown here is derived from an EMBL/GenBank/DDBJ whole genome shotgun (WGS) entry which is preliminary data.</text>
</comment>
<dbReference type="Proteomes" id="UP000263642">
    <property type="component" value="Unassembled WGS sequence"/>
</dbReference>
<sequence>LELVEMEVRELLTKYGFDGDSITIVRGNAKGALDHPGDEKFNACIGELMDALDSDIEAPER</sequence>
<reference evidence="1 2" key="1">
    <citation type="journal article" date="2018" name="Nat. Biotechnol.">
        <title>A standardized bacterial taxonomy based on genome phylogeny substantially revises the tree of life.</title>
        <authorList>
            <person name="Parks D.H."/>
            <person name="Chuvochina M."/>
            <person name="Waite D.W."/>
            <person name="Rinke C."/>
            <person name="Skarshewski A."/>
            <person name="Chaumeil P.A."/>
            <person name="Hugenholtz P."/>
        </authorList>
    </citation>
    <scope>NUCLEOTIDE SEQUENCE [LARGE SCALE GENOMIC DNA]</scope>
    <source>
        <strain evidence="1">UBA9375</strain>
    </source>
</reference>
<evidence type="ECO:0000313" key="2">
    <source>
        <dbReference type="Proteomes" id="UP000263642"/>
    </source>
</evidence>
<dbReference type="GO" id="GO:0003746">
    <property type="term" value="F:translation elongation factor activity"/>
    <property type="evidence" value="ECO:0007669"/>
    <property type="project" value="UniProtKB-KW"/>
</dbReference>
<dbReference type="Gene3D" id="3.40.50.300">
    <property type="entry name" value="P-loop containing nucleotide triphosphate hydrolases"/>
    <property type="match status" value="1"/>
</dbReference>
<organism evidence="1 2">
    <name type="scientific">Gimesia maris</name>
    <dbReference type="NCBI Taxonomy" id="122"/>
    <lineage>
        <taxon>Bacteria</taxon>
        <taxon>Pseudomonadati</taxon>
        <taxon>Planctomycetota</taxon>
        <taxon>Planctomycetia</taxon>
        <taxon>Planctomycetales</taxon>
        <taxon>Planctomycetaceae</taxon>
        <taxon>Gimesia</taxon>
    </lineage>
</organism>
<dbReference type="AlphaFoldDB" id="A0A3D3R678"/>
<accession>A0A3D3R678</accession>
<evidence type="ECO:0000313" key="1">
    <source>
        <dbReference type="EMBL" id="HCO24374.1"/>
    </source>
</evidence>
<feature type="non-terminal residue" evidence="1">
    <location>
        <position position="61"/>
    </location>
</feature>
<dbReference type="InterPro" id="IPR027417">
    <property type="entry name" value="P-loop_NTPase"/>
</dbReference>
<name>A0A3D3R678_9PLAN</name>
<proteinExistence type="predicted"/>